<dbReference type="Proteomes" id="UP000182334">
    <property type="component" value="Chromosome II"/>
</dbReference>
<accession>A0A1L0G155</accession>
<protein>
    <submittedName>
        <fullName evidence="1">CIC11C00000005180</fullName>
    </submittedName>
</protein>
<reference evidence="1 2" key="1">
    <citation type="submission" date="2016-10" db="EMBL/GenBank/DDBJ databases">
        <authorList>
            <person name="de Groot N.N."/>
        </authorList>
    </citation>
    <scope>NUCLEOTIDE SEQUENCE [LARGE SCALE GENOMIC DNA]</scope>
    <source>
        <strain evidence="1 2">CBS 141442</strain>
    </source>
</reference>
<keyword evidence="2" id="KW-1185">Reference proteome</keyword>
<evidence type="ECO:0000313" key="1">
    <source>
        <dbReference type="EMBL" id="SGZ50405.1"/>
    </source>
</evidence>
<dbReference type="EMBL" id="LT635757">
    <property type="protein sequence ID" value="SGZ50405.1"/>
    <property type="molecule type" value="Genomic_DNA"/>
</dbReference>
<proteinExistence type="predicted"/>
<evidence type="ECO:0000313" key="2">
    <source>
        <dbReference type="Proteomes" id="UP000182334"/>
    </source>
</evidence>
<sequence>MSGGIINSENFLAKKGGIYEIRDGMFNKNMGNRSYNTRFGQGNGFLSWSKTMEHPPVDRDTD</sequence>
<name>A0A1L0G155_9ASCO</name>
<dbReference type="AlphaFoldDB" id="A0A1L0G155"/>
<organism evidence="1 2">
    <name type="scientific">Sungouiella intermedia</name>
    <dbReference type="NCBI Taxonomy" id="45354"/>
    <lineage>
        <taxon>Eukaryota</taxon>
        <taxon>Fungi</taxon>
        <taxon>Dikarya</taxon>
        <taxon>Ascomycota</taxon>
        <taxon>Saccharomycotina</taxon>
        <taxon>Pichiomycetes</taxon>
        <taxon>Metschnikowiaceae</taxon>
        <taxon>Sungouiella</taxon>
    </lineage>
</organism>
<gene>
    <name evidence="1" type="ORF">SAMEA4029010_CIC11G00000005180</name>
</gene>